<keyword evidence="8" id="KW-0732">Signal</keyword>
<comment type="subcellular location">
    <subcellularLocation>
        <location evidence="1">Secreted</location>
    </subcellularLocation>
</comment>
<evidence type="ECO:0000256" key="7">
    <source>
        <dbReference type="PROSITE-ProRule" id="PRU01209"/>
    </source>
</evidence>
<dbReference type="AlphaFoldDB" id="T1E6Z4"/>
<feature type="disulfide bond" evidence="7">
    <location>
        <begin position="64"/>
        <end position="82"/>
    </location>
</feature>
<dbReference type="Pfam" id="PF14866">
    <property type="entry name" value="Scorpion_toxin_alpha-beta"/>
    <property type="match status" value="1"/>
</dbReference>
<organism evidence="10">
    <name type="scientific">Lychas buchari</name>
    <dbReference type="NCBI Taxonomy" id="1330406"/>
    <lineage>
        <taxon>Eukaryota</taxon>
        <taxon>Metazoa</taxon>
        <taxon>Ecdysozoa</taxon>
        <taxon>Arthropoda</taxon>
        <taxon>Chelicerata</taxon>
        <taxon>Arachnida</taxon>
        <taxon>Scorpiones</taxon>
        <taxon>Buthida</taxon>
        <taxon>Buthoidea</taxon>
        <taxon>Buthidae</taxon>
        <taxon>Lychas</taxon>
    </lineage>
</organism>
<feature type="disulfide bond" evidence="7">
    <location>
        <begin position="68"/>
        <end position="84"/>
    </location>
</feature>
<name>T1E6Z4_9SCOR</name>
<evidence type="ECO:0000313" key="10">
    <source>
        <dbReference type="EMBL" id="JAA98113.1"/>
    </source>
</evidence>
<dbReference type="GO" id="GO:0090729">
    <property type="term" value="F:toxin activity"/>
    <property type="evidence" value="ECO:0007669"/>
    <property type="project" value="UniProtKB-UniRule"/>
</dbReference>
<keyword evidence="6 7" id="KW-1015">Disulfide bond</keyword>
<dbReference type="GO" id="GO:0015459">
    <property type="term" value="F:potassium channel regulator activity"/>
    <property type="evidence" value="ECO:0007669"/>
    <property type="project" value="UniProtKB-KW"/>
</dbReference>
<evidence type="ECO:0000256" key="4">
    <source>
        <dbReference type="ARBA" id="ARBA00022773"/>
    </source>
</evidence>
<evidence type="ECO:0000256" key="8">
    <source>
        <dbReference type="SAM" id="SignalP"/>
    </source>
</evidence>
<evidence type="ECO:0000256" key="3">
    <source>
        <dbReference type="ARBA" id="ARBA00022656"/>
    </source>
</evidence>
<sequence>MKQYIFFFMALIALTSTFVEAGRGQKIISKVQDVFSNAKSKIKEGADNLNNIAELGCPFVEKWCEDHCESKKSLGKCDTFECTCMKLGK</sequence>
<evidence type="ECO:0000256" key="6">
    <source>
        <dbReference type="ARBA" id="ARBA00023157"/>
    </source>
</evidence>
<keyword evidence="3 7" id="KW-0800">Toxin</keyword>
<reference evidence="10" key="1">
    <citation type="journal article" date="2013" name="Toxins">
        <title>Evolution stings: the origin and diversification of scorpion toxin peptide scaffolds.</title>
        <authorList>
            <person name="Sunagar K."/>
            <person name="Undheim E.A."/>
            <person name="Chan A.H."/>
            <person name="Koludarov I."/>
            <person name="Munoz-Gomez S.A."/>
            <person name="Antunes A."/>
            <person name="Fry B.G."/>
        </authorList>
    </citation>
    <scope>NUCLEOTIDE SEQUENCE</scope>
    <source>
        <tissue evidence="10">Telson venom gland</tissue>
    </source>
</reference>
<protein>
    <submittedName>
        <fullName evidence="10">CSab-Lyc-8</fullName>
    </submittedName>
</protein>
<evidence type="ECO:0000256" key="5">
    <source>
        <dbReference type="ARBA" id="ARBA00022872"/>
    </source>
</evidence>
<keyword evidence="2" id="KW-0964">Secreted</keyword>
<feature type="chain" id="PRO_5004575283" evidence="8">
    <location>
        <begin position="22"/>
        <end position="89"/>
    </location>
</feature>
<evidence type="ECO:0000256" key="1">
    <source>
        <dbReference type="ARBA" id="ARBA00004613"/>
    </source>
</evidence>
<accession>T1E6Z4</accession>
<evidence type="ECO:0000259" key="9">
    <source>
        <dbReference type="PROSITE" id="PS51862"/>
    </source>
</evidence>
<proteinExistence type="evidence at transcript level"/>
<evidence type="ECO:0000256" key="2">
    <source>
        <dbReference type="ARBA" id="ARBA00022525"/>
    </source>
</evidence>
<feature type="domain" description="BetaSPN-type CS-alpha/beta" evidence="9">
    <location>
        <begin position="54"/>
        <end position="89"/>
    </location>
</feature>
<dbReference type="InterPro" id="IPR029237">
    <property type="entry name" value="Long_scorpion_toxin_alpha/beta"/>
</dbReference>
<feature type="disulfide bond" evidence="7">
    <location>
        <begin position="57"/>
        <end position="77"/>
    </location>
</feature>
<dbReference type="EMBL" id="GALL01000013">
    <property type="protein sequence ID" value="JAA98113.1"/>
    <property type="molecule type" value="mRNA"/>
</dbReference>
<feature type="signal peptide" evidence="8">
    <location>
        <begin position="1"/>
        <end position="21"/>
    </location>
</feature>
<keyword evidence="4" id="KW-0632">Potassium channel impairing toxin</keyword>
<keyword evidence="5" id="KW-0872">Ion channel impairing toxin</keyword>
<dbReference type="GO" id="GO:0005576">
    <property type="term" value="C:extracellular region"/>
    <property type="evidence" value="ECO:0007669"/>
    <property type="project" value="UniProtKB-SubCell"/>
</dbReference>
<dbReference type="PROSITE" id="PS51862">
    <property type="entry name" value="BSPN_CSAB"/>
    <property type="match status" value="1"/>
</dbReference>